<keyword evidence="4" id="KW-1185">Reference proteome</keyword>
<evidence type="ECO:0000313" key="3">
    <source>
        <dbReference type="EMBL" id="MEJ8810650.1"/>
    </source>
</evidence>
<keyword evidence="1" id="KW-0812">Transmembrane</keyword>
<keyword evidence="2" id="KW-0732">Signal</keyword>
<keyword evidence="1" id="KW-0472">Membrane</keyword>
<name>A0ABU8VC97_9BURK</name>
<proteinExistence type="predicted"/>
<feature type="chain" id="PRO_5045806043" description="Dolichyl-phosphate-mannose-protein mannosyltransferase" evidence="2">
    <location>
        <begin position="26"/>
        <end position="553"/>
    </location>
</feature>
<evidence type="ECO:0000256" key="1">
    <source>
        <dbReference type="SAM" id="Phobius"/>
    </source>
</evidence>
<protein>
    <recommendedName>
        <fullName evidence="5">Dolichyl-phosphate-mannose-protein mannosyltransferase</fullName>
    </recommendedName>
</protein>
<dbReference type="RefSeq" id="WP_340355965.1">
    <property type="nucleotide sequence ID" value="NZ_JBBKZU010000002.1"/>
</dbReference>
<feature type="transmembrane region" description="Helical" evidence="1">
    <location>
        <begin position="269"/>
        <end position="289"/>
    </location>
</feature>
<feature type="transmembrane region" description="Helical" evidence="1">
    <location>
        <begin position="332"/>
        <end position="349"/>
    </location>
</feature>
<feature type="transmembrane region" description="Helical" evidence="1">
    <location>
        <begin position="94"/>
        <end position="111"/>
    </location>
</feature>
<evidence type="ECO:0000313" key="4">
    <source>
        <dbReference type="Proteomes" id="UP001365846"/>
    </source>
</evidence>
<feature type="transmembrane region" description="Helical" evidence="1">
    <location>
        <begin position="301"/>
        <end position="320"/>
    </location>
</feature>
<evidence type="ECO:0000256" key="2">
    <source>
        <dbReference type="SAM" id="SignalP"/>
    </source>
</evidence>
<reference evidence="3 4" key="1">
    <citation type="submission" date="2024-03" db="EMBL/GenBank/DDBJ databases">
        <title>Novel species of the genus Variovorax.</title>
        <authorList>
            <person name="Liu Q."/>
            <person name="Xin Y.-H."/>
        </authorList>
    </citation>
    <scope>NUCLEOTIDE SEQUENCE [LARGE SCALE GENOMIC DNA]</scope>
    <source>
        <strain evidence="3 4">KACC 18899</strain>
    </source>
</reference>
<dbReference type="EMBL" id="JBBKZU010000002">
    <property type="protein sequence ID" value="MEJ8810650.1"/>
    <property type="molecule type" value="Genomic_DNA"/>
</dbReference>
<feature type="transmembrane region" description="Helical" evidence="1">
    <location>
        <begin position="131"/>
        <end position="153"/>
    </location>
</feature>
<feature type="transmembrane region" description="Helical" evidence="1">
    <location>
        <begin position="182"/>
        <end position="202"/>
    </location>
</feature>
<feature type="transmembrane region" description="Helical" evidence="1">
    <location>
        <begin position="356"/>
        <end position="376"/>
    </location>
</feature>
<comment type="caution">
    <text evidence="3">The sequence shown here is derived from an EMBL/GenBank/DDBJ whole genome shotgun (WGS) entry which is preliminary data.</text>
</comment>
<feature type="signal peptide" evidence="2">
    <location>
        <begin position="1"/>
        <end position="25"/>
    </location>
</feature>
<accession>A0ABU8VC97</accession>
<gene>
    <name evidence="3" type="ORF">WKW77_06190</name>
</gene>
<evidence type="ECO:0008006" key="5">
    <source>
        <dbReference type="Google" id="ProtNLM"/>
    </source>
</evidence>
<keyword evidence="1" id="KW-1133">Transmembrane helix</keyword>
<dbReference type="Proteomes" id="UP001365846">
    <property type="component" value="Unassembled WGS sequence"/>
</dbReference>
<organism evidence="3 4">
    <name type="scientific">Variovorax ureilyticus</name>
    <dbReference type="NCBI Taxonomy" id="1836198"/>
    <lineage>
        <taxon>Bacteria</taxon>
        <taxon>Pseudomonadati</taxon>
        <taxon>Pseudomonadota</taxon>
        <taxon>Betaproteobacteria</taxon>
        <taxon>Burkholderiales</taxon>
        <taxon>Comamonadaceae</taxon>
        <taxon>Variovorax</taxon>
    </lineage>
</organism>
<sequence>MMKAVSLAGCAVLGLLALLVAMAMAQQPFATNDGPVHLAFADLIAHLHDDQGRALQREAYRVDLRLTPNLLPYLLMAGLVELSSVRIAESIVQLLCLLAPTIAAWCALRAIRRDNAWLAIFVFPLSLNQLFFLGLYNYCLSTAVFFLVVAAFWKLQEARSLAWSVGLGALLSLELTTHAGGFVAAMAGVGALTAGHVALAWRRERAGPVAALMQQWRAILAMLIPLPLLWMSLSESAGTPVLFGPGPWERAISAGRLSILRQTGGADSIIALALSLGLAASLAWAVVRIIRQGSRLPDRAVDAMVATLAALAVSVVLMFAFPDTMGGGWTHFYRLILFPYFWIVLLLAQQSFSARAAWGLLGFVSAVSFALLGSTMKNEALVRAQMEPLRQVDRLVGAHCTVLPVVLESRPVDSTGGAIATTRMPYFQNASRLEAHDDRLVLFNYLARLPNYPVRFLPQVEPQRLIFHWPPHYRGTTFDAVDVAGFEKASGIPVDYLLLIGDPRRQEGALGEGLRLLTAPSQPLFASPDHRVSLYLRPRQPNSRCVPAPAGEP</sequence>
<feature type="transmembrane region" description="Helical" evidence="1">
    <location>
        <begin position="214"/>
        <end position="233"/>
    </location>
</feature>